<evidence type="ECO:0000313" key="2">
    <source>
        <dbReference type="EMBL" id="MBW0531901.1"/>
    </source>
</evidence>
<reference evidence="2" key="1">
    <citation type="submission" date="2021-03" db="EMBL/GenBank/DDBJ databases">
        <title>Draft genome sequence of rust myrtle Austropuccinia psidii MF-1, a brazilian biotype.</title>
        <authorList>
            <person name="Quecine M.C."/>
            <person name="Pachon D.M.R."/>
            <person name="Bonatelli M.L."/>
            <person name="Correr F.H."/>
            <person name="Franceschini L.M."/>
            <person name="Leite T.F."/>
            <person name="Margarido G.R.A."/>
            <person name="Almeida C.A."/>
            <person name="Ferrarezi J.A."/>
            <person name="Labate C.A."/>
        </authorList>
    </citation>
    <scope>NUCLEOTIDE SEQUENCE</scope>
    <source>
        <strain evidence="2">MF-1</strain>
    </source>
</reference>
<keyword evidence="3" id="KW-1185">Reference proteome</keyword>
<sequence>MEVDSQVDLISQKGKLPSGTESTQGRAIFKRKVPDMPMISEPELELSMSNSNRKKSHSEGSNRHLYELIQAVLHGVQGQRLGNVATNPPRRDELLAYPEKIPQRQANSEII</sequence>
<protein>
    <submittedName>
        <fullName evidence="2">Uncharacterized protein</fullName>
    </submittedName>
</protein>
<accession>A0A9Q3F126</accession>
<dbReference type="EMBL" id="AVOT02037230">
    <property type="protein sequence ID" value="MBW0531901.1"/>
    <property type="molecule type" value="Genomic_DNA"/>
</dbReference>
<name>A0A9Q3F126_9BASI</name>
<evidence type="ECO:0000256" key="1">
    <source>
        <dbReference type="SAM" id="MobiDB-lite"/>
    </source>
</evidence>
<feature type="region of interest" description="Disordered" evidence="1">
    <location>
        <begin position="1"/>
        <end position="24"/>
    </location>
</feature>
<dbReference type="AlphaFoldDB" id="A0A9Q3F126"/>
<comment type="caution">
    <text evidence="2">The sequence shown here is derived from an EMBL/GenBank/DDBJ whole genome shotgun (WGS) entry which is preliminary data.</text>
</comment>
<gene>
    <name evidence="2" type="ORF">O181_071616</name>
</gene>
<proteinExistence type="predicted"/>
<organism evidence="2 3">
    <name type="scientific">Austropuccinia psidii MF-1</name>
    <dbReference type="NCBI Taxonomy" id="1389203"/>
    <lineage>
        <taxon>Eukaryota</taxon>
        <taxon>Fungi</taxon>
        <taxon>Dikarya</taxon>
        <taxon>Basidiomycota</taxon>
        <taxon>Pucciniomycotina</taxon>
        <taxon>Pucciniomycetes</taxon>
        <taxon>Pucciniales</taxon>
        <taxon>Sphaerophragmiaceae</taxon>
        <taxon>Austropuccinia</taxon>
    </lineage>
</organism>
<dbReference type="Proteomes" id="UP000765509">
    <property type="component" value="Unassembled WGS sequence"/>
</dbReference>
<evidence type="ECO:0000313" key="3">
    <source>
        <dbReference type="Proteomes" id="UP000765509"/>
    </source>
</evidence>